<evidence type="ECO:0000313" key="4">
    <source>
        <dbReference type="Proteomes" id="UP000235723"/>
    </source>
</evidence>
<evidence type="ECO:0000313" key="3">
    <source>
        <dbReference type="EMBL" id="PMC60178.1"/>
    </source>
</evidence>
<dbReference type="InterPro" id="IPR051922">
    <property type="entry name" value="Bact_Sporulation_Assoc"/>
</dbReference>
<accession>A0A2N6SSZ8</accession>
<feature type="compositionally biased region" description="Basic and acidic residues" evidence="1">
    <location>
        <begin position="1019"/>
        <end position="1029"/>
    </location>
</feature>
<dbReference type="PANTHER" id="PTHR30032:SF8">
    <property type="entry name" value="GERMINATION-SPECIFIC N-ACETYLMURAMOYL-L-ALANINE AMIDASE"/>
    <property type="match status" value="1"/>
</dbReference>
<feature type="compositionally biased region" description="Polar residues" evidence="1">
    <location>
        <begin position="1030"/>
        <end position="1063"/>
    </location>
</feature>
<evidence type="ECO:0008006" key="5">
    <source>
        <dbReference type="Google" id="ProtNLM"/>
    </source>
</evidence>
<gene>
    <name evidence="3" type="ORF">CJ208_04965</name>
</gene>
<dbReference type="Gene3D" id="3.40.50.12090">
    <property type="match status" value="2"/>
</dbReference>
<name>A0A2N6SSZ8_FINMA</name>
<dbReference type="EMBL" id="PNHD01000005">
    <property type="protein sequence ID" value="PMC60178.1"/>
    <property type="molecule type" value="Genomic_DNA"/>
</dbReference>
<reference evidence="3 4" key="1">
    <citation type="submission" date="2017-09" db="EMBL/GenBank/DDBJ databases">
        <title>Bacterial strain isolated from the female urinary microbiota.</title>
        <authorList>
            <person name="Thomas-White K."/>
            <person name="Kumar N."/>
            <person name="Forster S."/>
            <person name="Putonti C."/>
            <person name="Lawley T."/>
            <person name="Wolfe A.J."/>
        </authorList>
    </citation>
    <scope>NUCLEOTIDE SEQUENCE [LARGE SCALE GENOMIC DNA]</scope>
    <source>
        <strain evidence="3 4">UMB0115</strain>
    </source>
</reference>
<keyword evidence="2" id="KW-0732">Signal</keyword>
<sequence length="1368" mass="155001">MKKVVAFLLAFALVFGYAPMVKAADEKVDGNVNNESTLPQSDVKTKEFSVKVLCKVCNMTPVVNQLDFELENLETKEVMEFTSAQGIAKFSIENIKVGQKYKITLKKNKDYQMDPFNVEVMEDKGDLVLAKEDNYILEDILVSKIDLSKECADDVCEFSDKKVTMAPIPIMVEENGNKRALKSDEEVIFNLYNTSKAERVGEVKTVNGQIPALSVYEKDDYILFTSPKNKKFILADKPFEKPVSEFYFRQNGEGKLPIRHKTKNPYLEPAKTEIESLTVRPLKQNEKINDRVTLDYVCISPIEGNKQDFKDLKVVFTSEYDTVTAVPILQDKYGTLLSPFSLYEGVQYSVKIEDPKGQYAIENFPFAIIDKSERGPNHPLGWDDGKYGFNHSYCGNANYITVVKKGEENKNNTVIKCANGNTSVSGMNFRDLLLRTIHPDKSQIKGMEGKDFDLFRFKLINPKRCEVSKMADGDFTIHRNIPKDKSVKAVYQVEKDGRLTKLDYTVKNNVANIKTKTLSIYDTVIEYGKKSEEKLDQEFELDVLCGSCNRLPVDKELEFELENLNTKKVSNFKSKSAKAKFTLREGEKYEIRLKKNDEYKLDTLKVNAKKVNGKIVAVTDDNKIVEEILLTKLDYSKESVDDVCNLSDKKVKMAPIPILVKENGKTRPLGDMEFLYFTLYNLTRSEKVGTFMAYEGELASLYVYENDDYMLSTGSNNKQFILSDTPFDKEVNEFYFKANGEGNLPIRHKTKNPYAKPVDPKIDHLTIRPLKKDEVIKDKYTIDYVRILQDKNNPKDYSNVKLIFTSEYDTVTATTLEEDEWGVPITPIDLYEGVQYSVRVEDSKDEFAIANFPFTLVDKSERGPNHPLKWGDGKYVFNQTSCTNATYLTLVPKGTENDNNTELKSDDKSTTIKGMNFGDLMLKTTYPEKSDVRQLSGKDFDLFRFKLINPHRCEVTKMALGDFTIQRVVPKDKKVVAVYEIDKYGNLNLLPFKQDEDLLDIKTKTLSINDIAIEYTKKPVEDNPSKPEDNTNNPGTVTPNKPEDNTNNLGTVTPSIPENNTNPSDKKEVKEFEDLFKNFTNSRISGENRYQTAVELSKKYYKNSDNIVLASGKELVDSLTSTPLATSLKSPILLSEKTKIDNNTLGEIKRLNAKNIFIVGGESTISKEVESKLKNLGYNVTRISGKDRYETAVQVGKEVVEKFGNKNKIVLASGSNMVDALCGNSISAKENIPVLLTQIEELNEYTKKAIKQWNVNEIVIVGGKLSISEKVEQELKSMRIKITRLSGKDRFETSVEVAKYLYPNAEKILIANGYNYVDALVSGPITQINKTPIILLEKDKIPSSVQKYLNDSKIKEIQIIGGTESISK</sequence>
<proteinExistence type="predicted"/>
<evidence type="ECO:0000256" key="1">
    <source>
        <dbReference type="SAM" id="MobiDB-lite"/>
    </source>
</evidence>
<protein>
    <recommendedName>
        <fullName evidence="5">Cell wall-binding repeat-containing protein</fullName>
    </recommendedName>
</protein>
<feature type="region of interest" description="Disordered" evidence="1">
    <location>
        <begin position="1019"/>
        <end position="1065"/>
    </location>
</feature>
<dbReference type="RefSeq" id="WP_102164153.1">
    <property type="nucleotide sequence ID" value="NZ_PNHD01000005.1"/>
</dbReference>
<organism evidence="3 4">
    <name type="scientific">Finegoldia magna</name>
    <name type="common">Peptostreptococcus magnus</name>
    <dbReference type="NCBI Taxonomy" id="1260"/>
    <lineage>
        <taxon>Bacteria</taxon>
        <taxon>Bacillati</taxon>
        <taxon>Bacillota</taxon>
        <taxon>Tissierellia</taxon>
        <taxon>Tissierellales</taxon>
        <taxon>Peptoniphilaceae</taxon>
        <taxon>Finegoldia</taxon>
    </lineage>
</organism>
<dbReference type="InterPro" id="IPR007253">
    <property type="entry name" value="Cell_wall-bd_2"/>
</dbReference>
<comment type="caution">
    <text evidence="3">The sequence shown here is derived from an EMBL/GenBank/DDBJ whole genome shotgun (WGS) entry which is preliminary data.</text>
</comment>
<feature type="signal peptide" evidence="2">
    <location>
        <begin position="1"/>
        <end position="23"/>
    </location>
</feature>
<dbReference type="Pfam" id="PF04122">
    <property type="entry name" value="CW_binding_2"/>
    <property type="match status" value="3"/>
</dbReference>
<dbReference type="Proteomes" id="UP000235723">
    <property type="component" value="Unassembled WGS sequence"/>
</dbReference>
<dbReference type="PANTHER" id="PTHR30032">
    <property type="entry name" value="N-ACETYLMURAMOYL-L-ALANINE AMIDASE-RELATED"/>
    <property type="match status" value="1"/>
</dbReference>
<feature type="chain" id="PRO_5014717528" description="Cell wall-binding repeat-containing protein" evidence="2">
    <location>
        <begin position="24"/>
        <end position="1368"/>
    </location>
</feature>
<evidence type="ECO:0000256" key="2">
    <source>
        <dbReference type="SAM" id="SignalP"/>
    </source>
</evidence>